<dbReference type="EMBL" id="CP003360">
    <property type="protein sequence ID" value="AFM23102.1"/>
    <property type="molecule type" value="Genomic_DNA"/>
</dbReference>
<dbReference type="GO" id="GO:0004016">
    <property type="term" value="F:adenylate cyclase activity"/>
    <property type="evidence" value="ECO:0007669"/>
    <property type="project" value="UniProtKB-ARBA"/>
</dbReference>
<dbReference type="AlphaFoldDB" id="I4C0L1"/>
<dbReference type="OrthoDB" id="9806735at2"/>
<evidence type="ECO:0000313" key="3">
    <source>
        <dbReference type="Proteomes" id="UP000006055"/>
    </source>
</evidence>
<organism evidence="2 3">
    <name type="scientific">Desulfomonile tiedjei (strain ATCC 49306 / DSM 6799 / DCB-1)</name>
    <dbReference type="NCBI Taxonomy" id="706587"/>
    <lineage>
        <taxon>Bacteria</taxon>
        <taxon>Pseudomonadati</taxon>
        <taxon>Thermodesulfobacteriota</taxon>
        <taxon>Desulfomonilia</taxon>
        <taxon>Desulfomonilales</taxon>
        <taxon>Desulfomonilaceae</taxon>
        <taxon>Desulfomonile</taxon>
    </lineage>
</organism>
<evidence type="ECO:0000259" key="1">
    <source>
        <dbReference type="PROSITE" id="PS50125"/>
    </source>
</evidence>
<protein>
    <submittedName>
        <fullName evidence="2">Family 3 adenylate cyclase</fullName>
    </submittedName>
</protein>
<dbReference type="InterPro" id="IPR001054">
    <property type="entry name" value="A/G_cyclase"/>
</dbReference>
<sequence>MRENSLTIEPIPSDLYQARFENLFRVAKKVTSCLNIADILEIIRDEVKVTIPHAQEACLILIDTDAIDYTRPLHCTMRKEQVNCQPCQRGKEMVSKALSSRNPVPGQFAFSCDLPACCEAAIPIYDEQEPVAVLTIVTRPGAFLTDRDKLLLSDLIELAGNILVNAKKYSKIAREKLTVERILGHIRTFVPETVQRIVEKNPDAPLLEKRDVDVSVLFLDVADYTRISETFTQDKVNFIIEKYFSSFLDVIISYQGDVNETAGDGLMAIFQGTAEENAWNASQAALEIRSRTRKINTELEGHFYPVIVNMGINSGVVSLGMSKFTGGSWTRTTYTASGSATNLAARIAAAATEGDILIGPETAQRISGRTTIFDRGIMNFKNITSSVHVYSLIPQAC</sequence>
<evidence type="ECO:0000313" key="2">
    <source>
        <dbReference type="EMBL" id="AFM23102.1"/>
    </source>
</evidence>
<dbReference type="SUPFAM" id="SSF55073">
    <property type="entry name" value="Nucleotide cyclase"/>
    <property type="match status" value="1"/>
</dbReference>
<keyword evidence="3" id="KW-1185">Reference proteome</keyword>
<dbReference type="PROSITE" id="PS50125">
    <property type="entry name" value="GUANYLATE_CYCLASE_2"/>
    <property type="match status" value="1"/>
</dbReference>
<dbReference type="SUPFAM" id="SSF55781">
    <property type="entry name" value="GAF domain-like"/>
    <property type="match status" value="1"/>
</dbReference>
<dbReference type="InterPro" id="IPR029016">
    <property type="entry name" value="GAF-like_dom_sf"/>
</dbReference>
<accession>I4C0L1</accession>
<dbReference type="KEGG" id="dti:Desti_0365"/>
<dbReference type="GO" id="GO:0009190">
    <property type="term" value="P:cyclic nucleotide biosynthetic process"/>
    <property type="evidence" value="ECO:0007669"/>
    <property type="project" value="InterPro"/>
</dbReference>
<dbReference type="HOGENOM" id="CLU_693942_0_0_7"/>
<feature type="domain" description="Guanylate cyclase" evidence="1">
    <location>
        <begin position="215"/>
        <end position="348"/>
    </location>
</feature>
<dbReference type="eggNOG" id="COG2114">
    <property type="taxonomic scope" value="Bacteria"/>
</dbReference>
<gene>
    <name evidence="2" type="ordered locus">Desti_0365</name>
</gene>
<dbReference type="GO" id="GO:0035556">
    <property type="term" value="P:intracellular signal transduction"/>
    <property type="evidence" value="ECO:0007669"/>
    <property type="project" value="InterPro"/>
</dbReference>
<dbReference type="PANTHER" id="PTHR43081:SF1">
    <property type="entry name" value="ADENYLATE CYCLASE, TERMINAL-DIFFERENTIATION SPECIFIC"/>
    <property type="match status" value="1"/>
</dbReference>
<dbReference type="RefSeq" id="WP_014808261.1">
    <property type="nucleotide sequence ID" value="NC_018025.1"/>
</dbReference>
<name>I4C0L1_DESTA</name>
<dbReference type="CDD" id="cd07302">
    <property type="entry name" value="CHD"/>
    <property type="match status" value="1"/>
</dbReference>
<dbReference type="PANTHER" id="PTHR43081">
    <property type="entry name" value="ADENYLATE CYCLASE, TERMINAL-DIFFERENTIATION SPECIFIC-RELATED"/>
    <property type="match status" value="1"/>
</dbReference>
<dbReference type="Gene3D" id="3.30.70.1230">
    <property type="entry name" value="Nucleotide cyclase"/>
    <property type="match status" value="1"/>
</dbReference>
<dbReference type="InterPro" id="IPR050697">
    <property type="entry name" value="Adenylyl/Guanylyl_Cyclase_3/4"/>
</dbReference>
<dbReference type="Proteomes" id="UP000006055">
    <property type="component" value="Chromosome"/>
</dbReference>
<dbReference type="STRING" id="706587.Desti_0365"/>
<reference evidence="3" key="1">
    <citation type="submission" date="2012-06" db="EMBL/GenBank/DDBJ databases">
        <title>Complete sequence of chromosome of Desulfomonile tiedjei DSM 6799.</title>
        <authorList>
            <person name="Lucas S."/>
            <person name="Copeland A."/>
            <person name="Lapidus A."/>
            <person name="Glavina del Rio T."/>
            <person name="Dalin E."/>
            <person name="Tice H."/>
            <person name="Bruce D."/>
            <person name="Goodwin L."/>
            <person name="Pitluck S."/>
            <person name="Peters L."/>
            <person name="Ovchinnikova G."/>
            <person name="Zeytun A."/>
            <person name="Lu M."/>
            <person name="Kyrpides N."/>
            <person name="Mavromatis K."/>
            <person name="Ivanova N."/>
            <person name="Brettin T."/>
            <person name="Detter J.C."/>
            <person name="Han C."/>
            <person name="Larimer F."/>
            <person name="Land M."/>
            <person name="Hauser L."/>
            <person name="Markowitz V."/>
            <person name="Cheng J.-F."/>
            <person name="Hugenholtz P."/>
            <person name="Woyke T."/>
            <person name="Wu D."/>
            <person name="Spring S."/>
            <person name="Schroeder M."/>
            <person name="Brambilla E."/>
            <person name="Klenk H.-P."/>
            <person name="Eisen J.A."/>
        </authorList>
    </citation>
    <scope>NUCLEOTIDE SEQUENCE [LARGE SCALE GENOMIC DNA]</scope>
    <source>
        <strain evidence="3">ATCC 49306 / DSM 6799 / DCB-1</strain>
    </source>
</reference>
<dbReference type="Pfam" id="PF00211">
    <property type="entry name" value="Guanylate_cyc"/>
    <property type="match status" value="1"/>
</dbReference>
<dbReference type="SMART" id="SM00044">
    <property type="entry name" value="CYCc"/>
    <property type="match status" value="1"/>
</dbReference>
<dbReference type="Gene3D" id="3.30.450.40">
    <property type="match status" value="1"/>
</dbReference>
<proteinExistence type="predicted"/>
<dbReference type="InterPro" id="IPR029787">
    <property type="entry name" value="Nucleotide_cyclase"/>
</dbReference>